<gene>
    <name evidence="8" type="ORF">K3721_14100</name>
</gene>
<keyword evidence="3 6" id="KW-0812">Transmembrane</keyword>
<evidence type="ECO:0000256" key="4">
    <source>
        <dbReference type="ARBA" id="ARBA00022989"/>
    </source>
</evidence>
<name>A0A9Q9M4Z1_LEICA</name>
<comment type="subcellular location">
    <subcellularLocation>
        <location evidence="1 6">Cell membrane</location>
        <topology evidence="1 6">Multi-pass membrane protein</topology>
    </subcellularLocation>
</comment>
<keyword evidence="2 6" id="KW-1003">Cell membrane</keyword>
<sequence>MAVALLMVLVLWKADALPPAMTRADITAWVDAAGILGPLVIVGLMTMAIVASPLPSAPVAVAAGAAYGHLLGTGLVALGAELGAIIAFLIARRLGRSAIQRYLGAKLETGLMGSQNALMLTVFGSRLLPFVSFDLISYAAGLTALRFWRFALATAAGILPASFILAHLGSELAGPDGPGAIWAVLGLGLLTGAPLLWATWKREQGG</sequence>
<proteinExistence type="inferred from homology"/>
<feature type="domain" description="VTT" evidence="7">
    <location>
        <begin position="54"/>
        <end position="170"/>
    </location>
</feature>
<comment type="caution">
    <text evidence="6">Lacks conserved residue(s) required for the propagation of feature annotation.</text>
</comment>
<feature type="transmembrane region" description="Helical" evidence="6">
    <location>
        <begin position="32"/>
        <end position="54"/>
    </location>
</feature>
<evidence type="ECO:0000256" key="2">
    <source>
        <dbReference type="ARBA" id="ARBA00022475"/>
    </source>
</evidence>
<accession>A0A9Q9M4Z1</accession>
<dbReference type="AlphaFoldDB" id="A0A9Q9M4Z1"/>
<keyword evidence="5 6" id="KW-0472">Membrane</keyword>
<feature type="transmembrane region" description="Helical" evidence="6">
    <location>
        <begin position="66"/>
        <end position="91"/>
    </location>
</feature>
<evidence type="ECO:0000256" key="5">
    <source>
        <dbReference type="ARBA" id="ARBA00023136"/>
    </source>
</evidence>
<dbReference type="Pfam" id="PF09335">
    <property type="entry name" value="VTT_dom"/>
    <property type="match status" value="1"/>
</dbReference>
<dbReference type="Proteomes" id="UP001058713">
    <property type="component" value="Chromosome"/>
</dbReference>
<reference evidence="8" key="1">
    <citation type="submission" date="2021-08" db="EMBL/GenBank/DDBJ databases">
        <authorList>
            <person name="Nwanade C."/>
            <person name="Wang M."/>
            <person name="Masoudi A."/>
            <person name="Yu Z."/>
            <person name="Liu J."/>
        </authorList>
    </citation>
    <scope>NUCLEOTIDE SEQUENCE</scope>
    <source>
        <strain evidence="8">S122</strain>
    </source>
</reference>
<evidence type="ECO:0000259" key="7">
    <source>
        <dbReference type="Pfam" id="PF09335"/>
    </source>
</evidence>
<evidence type="ECO:0000256" key="6">
    <source>
        <dbReference type="RuleBase" id="RU366058"/>
    </source>
</evidence>
<dbReference type="InterPro" id="IPR032816">
    <property type="entry name" value="VTT_dom"/>
</dbReference>
<keyword evidence="4 6" id="KW-1133">Transmembrane helix</keyword>
<dbReference type="PANTHER" id="PTHR12677">
    <property type="entry name" value="GOLGI APPARATUS MEMBRANE PROTEIN TVP38-RELATED"/>
    <property type="match status" value="1"/>
</dbReference>
<evidence type="ECO:0000313" key="8">
    <source>
        <dbReference type="EMBL" id="UWQ55869.1"/>
    </source>
</evidence>
<organism evidence="8 9">
    <name type="scientific">Leisingera caerulea</name>
    <name type="common">Phaeobacter caeruleus</name>
    <dbReference type="NCBI Taxonomy" id="506591"/>
    <lineage>
        <taxon>Bacteria</taxon>
        <taxon>Pseudomonadati</taxon>
        <taxon>Pseudomonadota</taxon>
        <taxon>Alphaproteobacteria</taxon>
        <taxon>Rhodobacterales</taxon>
        <taxon>Roseobacteraceae</taxon>
        <taxon>Leisingera</taxon>
    </lineage>
</organism>
<evidence type="ECO:0000256" key="3">
    <source>
        <dbReference type="ARBA" id="ARBA00022692"/>
    </source>
</evidence>
<comment type="similarity">
    <text evidence="6">Belongs to the TVP38/TMEM64 family.</text>
</comment>
<dbReference type="GO" id="GO:0005886">
    <property type="term" value="C:plasma membrane"/>
    <property type="evidence" value="ECO:0007669"/>
    <property type="project" value="UniProtKB-SubCell"/>
</dbReference>
<feature type="transmembrane region" description="Helical" evidence="6">
    <location>
        <begin position="147"/>
        <end position="168"/>
    </location>
</feature>
<dbReference type="PANTHER" id="PTHR12677:SF59">
    <property type="entry name" value="GOLGI APPARATUS MEMBRANE PROTEIN TVP38-RELATED"/>
    <property type="match status" value="1"/>
</dbReference>
<protein>
    <recommendedName>
        <fullName evidence="6">TVP38/TMEM64 family membrane protein</fullName>
    </recommendedName>
</protein>
<evidence type="ECO:0000313" key="9">
    <source>
        <dbReference type="Proteomes" id="UP001058713"/>
    </source>
</evidence>
<feature type="transmembrane region" description="Helical" evidence="6">
    <location>
        <begin position="180"/>
        <end position="200"/>
    </location>
</feature>
<dbReference type="InterPro" id="IPR015414">
    <property type="entry name" value="TMEM64"/>
</dbReference>
<dbReference type="EMBL" id="CP081070">
    <property type="protein sequence ID" value="UWQ55869.1"/>
    <property type="molecule type" value="Genomic_DNA"/>
</dbReference>
<dbReference type="KEGG" id="lcae:K3721_14100"/>
<evidence type="ECO:0000256" key="1">
    <source>
        <dbReference type="ARBA" id="ARBA00004651"/>
    </source>
</evidence>